<protein>
    <submittedName>
        <fullName evidence="3">YceI-like domain protein</fullName>
    </submittedName>
</protein>
<evidence type="ECO:0000313" key="3">
    <source>
        <dbReference type="EMBL" id="CDG82510.1"/>
    </source>
</evidence>
<dbReference type="SMART" id="SM00867">
    <property type="entry name" value="YceI"/>
    <property type="match status" value="1"/>
</dbReference>
<dbReference type="PATRIC" id="fig|1349767.4.peg.3645"/>
<dbReference type="STRING" id="1349767.GJA_1874"/>
<name>W0V4K6_9BURK</name>
<dbReference type="OrthoDB" id="273832at2"/>
<feature type="signal peptide" evidence="1">
    <location>
        <begin position="1"/>
        <end position="31"/>
    </location>
</feature>
<organism evidence="3 4">
    <name type="scientific">Janthinobacterium agaricidamnosum NBRC 102515 = DSM 9628</name>
    <dbReference type="NCBI Taxonomy" id="1349767"/>
    <lineage>
        <taxon>Bacteria</taxon>
        <taxon>Pseudomonadati</taxon>
        <taxon>Pseudomonadota</taxon>
        <taxon>Betaproteobacteria</taxon>
        <taxon>Burkholderiales</taxon>
        <taxon>Oxalobacteraceae</taxon>
        <taxon>Janthinobacterium</taxon>
    </lineage>
</organism>
<gene>
    <name evidence="3" type="ORF">GJA_1874</name>
</gene>
<evidence type="ECO:0000313" key="4">
    <source>
        <dbReference type="Proteomes" id="UP000027604"/>
    </source>
</evidence>
<dbReference type="EMBL" id="HG322949">
    <property type="protein sequence ID" value="CDG82510.1"/>
    <property type="molecule type" value="Genomic_DNA"/>
</dbReference>
<sequence>MFLRTRLPNHSPRRAACLAAALCLAACAPLAVTPPAGPVVSAAVSDFPESYYLDAAKAGDSVLRIAPQASLITIVVYRGGRLARLGHDHVVASRDVQGYAAPGRDRADFRFRLDQMTVDEGALRKEAGFDTQPSKEAIEGTRHNMLAKVLDADNYPWVQVHVTRAGGDSLLHAAITLHGVTREVAIPTRIETDAAGGLTVQGKVSLKQTDFGLVPFAVLGGAIAVQDQMDLQFKLVAVKL</sequence>
<proteinExistence type="predicted"/>
<dbReference type="Pfam" id="PF04264">
    <property type="entry name" value="YceI"/>
    <property type="match status" value="1"/>
</dbReference>
<dbReference type="HOGENOM" id="CLU_1132093_0_0_4"/>
<keyword evidence="1" id="KW-0732">Signal</keyword>
<dbReference type="AlphaFoldDB" id="W0V4K6"/>
<dbReference type="KEGG" id="jag:GJA_1874"/>
<feature type="chain" id="PRO_5004798072" evidence="1">
    <location>
        <begin position="32"/>
        <end position="240"/>
    </location>
</feature>
<dbReference type="eggNOG" id="COG2353">
    <property type="taxonomic scope" value="Bacteria"/>
</dbReference>
<dbReference type="Proteomes" id="UP000027604">
    <property type="component" value="Chromosome I"/>
</dbReference>
<dbReference type="InterPro" id="IPR007372">
    <property type="entry name" value="Lipid/polyisoprenoid-bd_YceI"/>
</dbReference>
<evidence type="ECO:0000256" key="1">
    <source>
        <dbReference type="SAM" id="SignalP"/>
    </source>
</evidence>
<dbReference type="InterPro" id="IPR036761">
    <property type="entry name" value="TTHA0802/YceI-like_sf"/>
</dbReference>
<dbReference type="Gene3D" id="2.40.128.110">
    <property type="entry name" value="Lipid/polyisoprenoid-binding, YceI-like"/>
    <property type="match status" value="1"/>
</dbReference>
<accession>W0V4K6</accession>
<dbReference type="RefSeq" id="WP_038491060.1">
    <property type="nucleotide sequence ID" value="NZ_BCTH01000004.1"/>
</dbReference>
<dbReference type="SUPFAM" id="SSF101874">
    <property type="entry name" value="YceI-like"/>
    <property type="match status" value="1"/>
</dbReference>
<reference evidence="3 4" key="1">
    <citation type="journal article" date="2015" name="Genome Announc.">
        <title>Genome Sequence of Mushroom Soft-Rot Pathogen Janthinobacterium agaricidamnosum.</title>
        <authorList>
            <person name="Graupner K."/>
            <person name="Lackner G."/>
            <person name="Hertweck C."/>
        </authorList>
    </citation>
    <scope>NUCLEOTIDE SEQUENCE [LARGE SCALE GENOMIC DNA]</scope>
    <source>
        <strain evidence="4">NBRC 102515 / DSM 9628</strain>
    </source>
</reference>
<keyword evidence="4" id="KW-1185">Reference proteome</keyword>
<evidence type="ECO:0000259" key="2">
    <source>
        <dbReference type="SMART" id="SM00867"/>
    </source>
</evidence>
<feature type="domain" description="Lipid/polyisoprenoid-binding YceI-like" evidence="2">
    <location>
        <begin position="62"/>
        <end position="238"/>
    </location>
</feature>